<dbReference type="PANTHER" id="PTHR42282:SF1">
    <property type="entry name" value="PANTOATE KINASE"/>
    <property type="match status" value="1"/>
</dbReference>
<comment type="similarity">
    <text evidence="1">Belongs to the GHMP kinase family. PoK subfamily.</text>
</comment>
<name>A0A7J2TKM9_ARCFL</name>
<dbReference type="EMBL" id="DSLA01000095">
    <property type="protein sequence ID" value="HEH35714.1"/>
    <property type="molecule type" value="Genomic_DNA"/>
</dbReference>
<dbReference type="GO" id="GO:0016301">
    <property type="term" value="F:kinase activity"/>
    <property type="evidence" value="ECO:0007669"/>
    <property type="project" value="UniProtKB-UniRule"/>
</dbReference>
<evidence type="ECO:0000313" key="2">
    <source>
        <dbReference type="EMBL" id="HEH35714.1"/>
    </source>
</evidence>
<comment type="function">
    <text evidence="1">Phosphorylates (R)-pantoate to form (R)-4-phosphopantoate in the CoA biosynthesis pathway.</text>
</comment>
<sequence length="274" mass="30155">MIFCPAAISCIFIPELKDDPKNSGSLGVAFTIEKGVFASPSDRLRFNGKEISFPTVEFVLKRIRIPGVELKSDLPLGCGFGLSGACAVATAFLSEKPAMENFDLAHEAEVLNLTGLGTVTTQAFSGLVIRKNASCPSKAIVERYAWNYELDFLTLGPIPTKEVLSGEREKIVEIGKRWFKEFIKKVTLENLFRTSNGFAKETGLIEPVLDVIEAVESSGGLASMAMLGKTVFAYRGFEALKEFGEPFKARIDCCGVRKIDSFCNSMQNRRLQER</sequence>
<dbReference type="AlphaFoldDB" id="A0A7J2TKM9"/>
<dbReference type="PIRSF" id="PIRSF016896">
    <property type="entry name" value="GHMP_arc_MJ0969"/>
    <property type="match status" value="1"/>
</dbReference>
<reference evidence="2" key="1">
    <citation type="journal article" date="2020" name="mSystems">
        <title>Genome- and Community-Level Interaction Insights into Carbon Utilization and Element Cycling Functions of Hydrothermarchaeota in Hydrothermal Sediment.</title>
        <authorList>
            <person name="Zhou Z."/>
            <person name="Liu Y."/>
            <person name="Xu W."/>
            <person name="Pan J."/>
            <person name="Luo Z.H."/>
            <person name="Li M."/>
        </authorList>
    </citation>
    <scope>NUCLEOTIDE SEQUENCE [LARGE SCALE GENOMIC DNA]</scope>
    <source>
        <strain evidence="2">SpSt-26</strain>
    </source>
</reference>
<dbReference type="HAMAP" id="MF_02223">
    <property type="entry name" value="Pantoate_kinase"/>
    <property type="match status" value="1"/>
</dbReference>
<keyword evidence="1" id="KW-0808">Transferase</keyword>
<dbReference type="SUPFAM" id="SSF54211">
    <property type="entry name" value="Ribosomal protein S5 domain 2-like"/>
    <property type="match status" value="1"/>
</dbReference>
<comment type="catalytic activity">
    <reaction evidence="1">
        <text>(R)-pantoate + ATP = (R)-4-phosphopantoate + ADP + H(+)</text>
        <dbReference type="Rhea" id="RHEA:28246"/>
        <dbReference type="ChEBI" id="CHEBI:15378"/>
        <dbReference type="ChEBI" id="CHEBI:15980"/>
        <dbReference type="ChEBI" id="CHEBI:30616"/>
        <dbReference type="ChEBI" id="CHEBI:61294"/>
        <dbReference type="ChEBI" id="CHEBI:456216"/>
        <dbReference type="EC" id="2.7.1.169"/>
    </reaction>
</comment>
<proteinExistence type="inferred from homology"/>
<dbReference type="InterPro" id="IPR020568">
    <property type="entry name" value="Ribosomal_Su5_D2-typ_SF"/>
</dbReference>
<dbReference type="PANTHER" id="PTHR42282">
    <property type="entry name" value="PANTOATE KINASE-RELATED"/>
    <property type="match status" value="1"/>
</dbReference>
<protein>
    <recommendedName>
        <fullName evidence="1">Pantoate kinase</fullName>
        <shortName evidence="1">PoK</shortName>
        <ecNumber evidence="1">2.7.1.169</ecNumber>
    </recommendedName>
</protein>
<comment type="caution">
    <text evidence="2">The sequence shown here is derived from an EMBL/GenBank/DDBJ whole genome shotgun (WGS) entry which is preliminary data.</text>
</comment>
<evidence type="ECO:0000256" key="1">
    <source>
        <dbReference type="HAMAP-Rule" id="MF_02223"/>
    </source>
</evidence>
<accession>A0A7J2TKM9</accession>
<organism evidence="2">
    <name type="scientific">Archaeoglobus fulgidus</name>
    <dbReference type="NCBI Taxonomy" id="2234"/>
    <lineage>
        <taxon>Archaea</taxon>
        <taxon>Methanobacteriati</taxon>
        <taxon>Methanobacteriota</taxon>
        <taxon>Archaeoglobi</taxon>
        <taxon>Archaeoglobales</taxon>
        <taxon>Archaeoglobaceae</taxon>
        <taxon>Archaeoglobus</taxon>
    </lineage>
</organism>
<keyword evidence="1 2" id="KW-0418">Kinase</keyword>
<keyword evidence="1" id="KW-0173">Coenzyme A biosynthesis</keyword>
<dbReference type="EC" id="2.7.1.169" evidence="1"/>
<comment type="pathway">
    <text evidence="1">Cofactor biosynthesis; coenzyme A biosynthesis.</text>
</comment>
<keyword evidence="1" id="KW-0547">Nucleotide-binding</keyword>
<dbReference type="GO" id="GO:0005524">
    <property type="term" value="F:ATP binding"/>
    <property type="evidence" value="ECO:0007669"/>
    <property type="project" value="UniProtKB-KW"/>
</dbReference>
<dbReference type="UniPathway" id="UPA00241"/>
<keyword evidence="1" id="KW-0067">ATP-binding</keyword>
<dbReference type="InterPro" id="IPR012043">
    <property type="entry name" value="PoK"/>
</dbReference>
<dbReference type="GO" id="GO:0015937">
    <property type="term" value="P:coenzyme A biosynthetic process"/>
    <property type="evidence" value="ECO:0007669"/>
    <property type="project" value="UniProtKB-UniRule"/>
</dbReference>
<gene>
    <name evidence="2" type="ORF">ENP88_06155</name>
</gene>